<dbReference type="GO" id="GO:0006370">
    <property type="term" value="P:7-methylguanosine mRNA capping"/>
    <property type="evidence" value="ECO:0007669"/>
    <property type="project" value="TreeGrafter"/>
</dbReference>
<comment type="caution">
    <text evidence="3">The sequence shown here is derived from an EMBL/GenBank/DDBJ whole genome shotgun (WGS) entry which is preliminary data.</text>
</comment>
<feature type="region of interest" description="Disordered" evidence="1">
    <location>
        <begin position="95"/>
        <end position="145"/>
    </location>
</feature>
<dbReference type="OrthoDB" id="428974at2759"/>
<dbReference type="PROSITE" id="PS50056">
    <property type="entry name" value="TYR_PHOSPHATASE_2"/>
    <property type="match status" value="1"/>
</dbReference>
<dbReference type="Pfam" id="PF00782">
    <property type="entry name" value="DSPc"/>
    <property type="match status" value="1"/>
</dbReference>
<name>A0A232M3X8_9EURO</name>
<dbReference type="SUPFAM" id="SSF53474">
    <property type="entry name" value="alpha/beta-Hydrolases"/>
    <property type="match status" value="1"/>
</dbReference>
<dbReference type="FunFam" id="3.90.190.10:FF:000090">
    <property type="entry name" value="Dual specificity phosphatase catalytic domain protein"/>
    <property type="match status" value="1"/>
</dbReference>
<accession>A0A232M3X8</accession>
<dbReference type="Proteomes" id="UP000243515">
    <property type="component" value="Unassembled WGS sequence"/>
</dbReference>
<dbReference type="Gene3D" id="3.90.190.10">
    <property type="entry name" value="Protein tyrosine phosphatase superfamily"/>
    <property type="match status" value="1"/>
</dbReference>
<dbReference type="InterPro" id="IPR016130">
    <property type="entry name" value="Tyr_Pase_AS"/>
</dbReference>
<dbReference type="InterPro" id="IPR000073">
    <property type="entry name" value="AB_hydrolase_1"/>
</dbReference>
<feature type="domain" description="Tyrosine specific protein phosphatases" evidence="2">
    <location>
        <begin position="650"/>
        <end position="719"/>
    </location>
</feature>
<reference evidence="3 4" key="1">
    <citation type="journal article" date="2015" name="Environ. Microbiol.">
        <title>Metagenome sequence of Elaphomyces granulatus from sporocarp tissue reveals Ascomycota ectomycorrhizal fingerprints of genome expansion and a Proteobacteria-rich microbiome.</title>
        <authorList>
            <person name="Quandt C.A."/>
            <person name="Kohler A."/>
            <person name="Hesse C.N."/>
            <person name="Sharpton T.J."/>
            <person name="Martin F."/>
            <person name="Spatafora J.W."/>
        </authorList>
    </citation>
    <scope>NUCLEOTIDE SEQUENCE [LARGE SCALE GENOMIC DNA]</scope>
    <source>
        <strain evidence="3 4">OSC145934</strain>
    </source>
</reference>
<dbReference type="CDD" id="cd14502">
    <property type="entry name" value="RNA_5'-triphosphatase"/>
    <property type="match status" value="1"/>
</dbReference>
<sequence>MSPGATGSSVSLSSSSVLQVPLLLSARVSTATALSPADSGHHWFSVNDCWRGDWWTEIGHYVRLNSTNLVFWTACLTAMTGCWVWSTAMIRRRHPAEPPAERRRYRTDKVSSGTFTSSEDEGEDVVGRPSSSLPKQGSDVHEMAESNAPYRRLSASGLLKKHSSYISYTTSVATYPSIRTFFCPHPHMEKLPSKPRPIPLLVFVHGLGGSLVQFHPLLTNLSNIGPCFGIDLPGCGLSSFSPMTWGAYSIRALAELLAVAIEQHRDRDTGQGVVLIGHSLGCSLSALLASSTSPMQSELQRHIIGLIAICPRASPPSQREVTLFRRLLWIPNPLFNLWRLWDRRGGVRSKSVTRFVGKDADLDTRQWQVRFNQQSRTPVWRRIAWGSLPEYKDGIALGGMPGKAIWASVQTSILLVAGEADVITKPEEVEKLLGYFGQPHAETTMDIMMNATEDAGTVPDADRFRQHNHITGDRLSRGPEGPESLSPRDGMTAAGNKETLNQRRVVKTTILPSPASHALPYDRSMYRTLAGVLQDFLFKHVDPRLNLGWQLQYLNTSGKWDVKNLAKWKKVAPVSEPIADTFFALKMLREADEEHNPIRFSRGWKGKIYVVIDISHENPVYDPAQLEKGGIHYHKHPTVSKIPPIPEETRDFINLVDRLENEITDMLQKQGDSLGPRPLVGVHCHYGFNRTGFLIVSYLIERKGYSVQDAIDEFERRRPPGIRHDHFIDTLFARYCVGLKRVPTL</sequence>
<proteinExistence type="predicted"/>
<dbReference type="PANTHER" id="PTHR10367:SF25">
    <property type="entry name" value="DUAL SPECIFICITY PHOSPHATASE CATALYTIC DOMAIN PROTEIN (AFU_ORTHOLOGUE AFUA_1G03540)"/>
    <property type="match status" value="1"/>
</dbReference>
<dbReference type="GO" id="GO:0004484">
    <property type="term" value="F:mRNA guanylyltransferase activity"/>
    <property type="evidence" value="ECO:0007669"/>
    <property type="project" value="TreeGrafter"/>
</dbReference>
<dbReference type="InterPro" id="IPR000387">
    <property type="entry name" value="Tyr_Pase_dom"/>
</dbReference>
<dbReference type="InterPro" id="IPR051029">
    <property type="entry name" value="mRNA_Capping_Enz/RNA_Phosphat"/>
</dbReference>
<feature type="compositionally biased region" description="Basic and acidic residues" evidence="1">
    <location>
        <begin position="468"/>
        <end position="477"/>
    </location>
</feature>
<dbReference type="Gene3D" id="3.40.50.1820">
    <property type="entry name" value="alpha/beta hydrolase"/>
    <property type="match status" value="1"/>
</dbReference>
<dbReference type="Pfam" id="PF12697">
    <property type="entry name" value="Abhydrolase_6"/>
    <property type="match status" value="1"/>
</dbReference>
<dbReference type="EMBL" id="NPHW01002656">
    <property type="protein sequence ID" value="OXV11004.1"/>
    <property type="molecule type" value="Genomic_DNA"/>
</dbReference>
<dbReference type="SUPFAM" id="SSF52799">
    <property type="entry name" value="(Phosphotyrosine protein) phosphatases II"/>
    <property type="match status" value="1"/>
</dbReference>
<gene>
    <name evidence="3" type="ORF">Egran_01231</name>
</gene>
<evidence type="ECO:0000313" key="4">
    <source>
        <dbReference type="Proteomes" id="UP000243515"/>
    </source>
</evidence>
<keyword evidence="4" id="KW-1185">Reference proteome</keyword>
<evidence type="ECO:0000256" key="1">
    <source>
        <dbReference type="SAM" id="MobiDB-lite"/>
    </source>
</evidence>
<evidence type="ECO:0000259" key="2">
    <source>
        <dbReference type="PROSITE" id="PS50056"/>
    </source>
</evidence>
<dbReference type="FunFam" id="3.40.50.1820:FF:000273">
    <property type="entry name" value="Dual specificity phosphatase catalytic domain protein"/>
    <property type="match status" value="1"/>
</dbReference>
<evidence type="ECO:0000313" key="3">
    <source>
        <dbReference type="EMBL" id="OXV11004.1"/>
    </source>
</evidence>
<dbReference type="AlphaFoldDB" id="A0A232M3X8"/>
<dbReference type="InterPro" id="IPR029058">
    <property type="entry name" value="AB_hydrolase_fold"/>
</dbReference>
<feature type="region of interest" description="Disordered" evidence="1">
    <location>
        <begin position="468"/>
        <end position="494"/>
    </location>
</feature>
<dbReference type="PANTHER" id="PTHR10367">
    <property type="entry name" value="MRNA-CAPPING ENZYME"/>
    <property type="match status" value="1"/>
</dbReference>
<organism evidence="3 4">
    <name type="scientific">Elaphomyces granulatus</name>
    <dbReference type="NCBI Taxonomy" id="519963"/>
    <lineage>
        <taxon>Eukaryota</taxon>
        <taxon>Fungi</taxon>
        <taxon>Dikarya</taxon>
        <taxon>Ascomycota</taxon>
        <taxon>Pezizomycotina</taxon>
        <taxon>Eurotiomycetes</taxon>
        <taxon>Eurotiomycetidae</taxon>
        <taxon>Eurotiales</taxon>
        <taxon>Elaphomycetaceae</taxon>
        <taxon>Elaphomyces</taxon>
    </lineage>
</organism>
<dbReference type="InterPro" id="IPR000340">
    <property type="entry name" value="Dual-sp_phosphatase_cat-dom"/>
</dbReference>
<protein>
    <recommendedName>
        <fullName evidence="2">Tyrosine specific protein phosphatases domain-containing protein</fullName>
    </recommendedName>
</protein>
<dbReference type="InterPro" id="IPR029021">
    <property type="entry name" value="Prot-tyrosine_phosphatase-like"/>
</dbReference>
<dbReference type="PROSITE" id="PS00383">
    <property type="entry name" value="TYR_PHOSPHATASE_1"/>
    <property type="match status" value="1"/>
</dbReference>